<gene>
    <name evidence="2" type="ORF">M6D93_01335</name>
</gene>
<dbReference type="Proteomes" id="UP001056336">
    <property type="component" value="Chromosome"/>
</dbReference>
<sequence length="269" mass="30433">MAEHTREFRGEDLTGARFSDVTLAGSRFWRTDLSRARLRAVDLSGAVIRSADLVDVQITGWIQNVSVNGVDIGPLIDAELDRRHPDRSAMRPEDPAGYRRAWEILERLWGETVERARTLPEEQLHERVDGEWSFIETLRHLLFATDAWVLRTILGQASPWSALDLPHDEMRDRPGVPRDREARPSLEEVLALRAARTAAVRQLVDDLSDDRLQARTEPVEGPGYPDADRYSVADCLSTVLNEEFQHRLYAERDLAALGAAGDLHPSRMP</sequence>
<reference evidence="2" key="2">
    <citation type="submission" date="2022-05" db="EMBL/GenBank/DDBJ databases">
        <authorList>
            <person name="Kim J.-S."/>
            <person name="Lee K."/>
            <person name="Suh M."/>
            <person name="Eom M."/>
            <person name="Kim J.-S."/>
            <person name="Kim D.-S."/>
            <person name="Ko S.-H."/>
            <person name="Shin Y."/>
            <person name="Lee J.-S."/>
        </authorList>
    </citation>
    <scope>NUCLEOTIDE SEQUENCE</scope>
    <source>
        <strain evidence="2">N237</strain>
    </source>
</reference>
<dbReference type="SUPFAM" id="SSF141571">
    <property type="entry name" value="Pentapeptide repeat-like"/>
    <property type="match status" value="1"/>
</dbReference>
<reference evidence="2" key="1">
    <citation type="journal article" date="2018" name="Int. J. Syst. Evol. Microbiol.">
        <title>Jatrophihabitans telluris sp. nov., isolated from sediment soil of lava forest wetlands and the emended description of the genus Jatrophihabitans.</title>
        <authorList>
            <person name="Lee K.C."/>
            <person name="Suh M.K."/>
            <person name="Eom M.K."/>
            <person name="Kim K.K."/>
            <person name="Kim J.S."/>
            <person name="Kim D.S."/>
            <person name="Ko S.H."/>
            <person name="Shin Y.K."/>
            <person name="Lee J.S."/>
        </authorList>
    </citation>
    <scope>NUCLEOTIDE SEQUENCE</scope>
    <source>
        <strain evidence="2">N237</strain>
    </source>
</reference>
<dbReference type="Gene3D" id="2.160.20.80">
    <property type="entry name" value="E3 ubiquitin-protein ligase SopA"/>
    <property type="match status" value="1"/>
</dbReference>
<accession>A0ABY4QZL8</accession>
<dbReference type="Gene3D" id="1.20.120.450">
    <property type="entry name" value="dinb family like domain"/>
    <property type="match status" value="1"/>
</dbReference>
<protein>
    <submittedName>
        <fullName evidence="2">DinB family protein</fullName>
    </submittedName>
</protein>
<dbReference type="Pfam" id="PF12867">
    <property type="entry name" value="DinB_2"/>
    <property type="match status" value="1"/>
</dbReference>
<name>A0ABY4QZL8_9ACTN</name>
<evidence type="ECO:0000313" key="3">
    <source>
        <dbReference type="Proteomes" id="UP001056336"/>
    </source>
</evidence>
<keyword evidence="3" id="KW-1185">Reference proteome</keyword>
<dbReference type="EMBL" id="CP097332">
    <property type="protein sequence ID" value="UQX88657.1"/>
    <property type="molecule type" value="Genomic_DNA"/>
</dbReference>
<dbReference type="RefSeq" id="WP_249772359.1">
    <property type="nucleotide sequence ID" value="NZ_CP097332.1"/>
</dbReference>
<proteinExistence type="predicted"/>
<evidence type="ECO:0000313" key="2">
    <source>
        <dbReference type="EMBL" id="UQX88657.1"/>
    </source>
</evidence>
<dbReference type="InterPro" id="IPR001646">
    <property type="entry name" value="5peptide_repeat"/>
</dbReference>
<dbReference type="Pfam" id="PF00805">
    <property type="entry name" value="Pentapeptide"/>
    <property type="match status" value="1"/>
</dbReference>
<organism evidence="2 3">
    <name type="scientific">Jatrophihabitans telluris</name>
    <dbReference type="NCBI Taxonomy" id="2038343"/>
    <lineage>
        <taxon>Bacteria</taxon>
        <taxon>Bacillati</taxon>
        <taxon>Actinomycetota</taxon>
        <taxon>Actinomycetes</taxon>
        <taxon>Jatrophihabitantales</taxon>
        <taxon>Jatrophihabitantaceae</taxon>
        <taxon>Jatrophihabitans</taxon>
    </lineage>
</organism>
<feature type="domain" description="DinB-like" evidence="1">
    <location>
        <begin position="105"/>
        <end position="249"/>
    </location>
</feature>
<dbReference type="InterPro" id="IPR034660">
    <property type="entry name" value="DinB/YfiT-like"/>
</dbReference>
<dbReference type="SUPFAM" id="SSF109854">
    <property type="entry name" value="DinB/YfiT-like putative metalloenzymes"/>
    <property type="match status" value="1"/>
</dbReference>
<dbReference type="InterPro" id="IPR024775">
    <property type="entry name" value="DinB-like"/>
</dbReference>
<evidence type="ECO:0000259" key="1">
    <source>
        <dbReference type="Pfam" id="PF12867"/>
    </source>
</evidence>